<keyword evidence="2" id="KW-0812">Transmembrane</keyword>
<reference evidence="3" key="1">
    <citation type="journal article" date="2014" name="Int. J. Syst. Evol. Microbiol.">
        <title>Complete genome sequence of Corynebacterium casei LMG S-19264T (=DSM 44701T), isolated from a smear-ripened cheese.</title>
        <authorList>
            <consortium name="US DOE Joint Genome Institute (JGI-PGF)"/>
            <person name="Walter F."/>
            <person name="Albersmeier A."/>
            <person name="Kalinowski J."/>
            <person name="Ruckert C."/>
        </authorList>
    </citation>
    <scope>NUCLEOTIDE SEQUENCE</scope>
    <source>
        <strain evidence="3">CGMCC 1.15152</strain>
    </source>
</reference>
<accession>A0A916YH09</accession>
<name>A0A916YH09_9MICO</name>
<evidence type="ECO:0000256" key="1">
    <source>
        <dbReference type="SAM" id="MobiDB-lite"/>
    </source>
</evidence>
<keyword evidence="2" id="KW-0472">Membrane</keyword>
<feature type="region of interest" description="Disordered" evidence="1">
    <location>
        <begin position="1"/>
        <end position="26"/>
    </location>
</feature>
<protein>
    <submittedName>
        <fullName evidence="3">Uncharacterized protein</fullName>
    </submittedName>
</protein>
<gene>
    <name evidence="3" type="ORF">GCM10010915_27600</name>
</gene>
<dbReference type="Proteomes" id="UP000633205">
    <property type="component" value="Unassembled WGS sequence"/>
</dbReference>
<feature type="transmembrane region" description="Helical" evidence="2">
    <location>
        <begin position="58"/>
        <end position="76"/>
    </location>
</feature>
<dbReference type="RefSeq" id="WP_188712989.1">
    <property type="nucleotide sequence ID" value="NZ_BMHO01000002.1"/>
</dbReference>
<reference evidence="3" key="2">
    <citation type="submission" date="2020-09" db="EMBL/GenBank/DDBJ databases">
        <authorList>
            <person name="Sun Q."/>
            <person name="Zhou Y."/>
        </authorList>
    </citation>
    <scope>NUCLEOTIDE SEQUENCE</scope>
    <source>
        <strain evidence="3">CGMCC 1.15152</strain>
    </source>
</reference>
<evidence type="ECO:0000313" key="4">
    <source>
        <dbReference type="Proteomes" id="UP000633205"/>
    </source>
</evidence>
<feature type="transmembrane region" description="Helical" evidence="2">
    <location>
        <begin position="106"/>
        <end position="128"/>
    </location>
</feature>
<keyword evidence="4" id="KW-1185">Reference proteome</keyword>
<comment type="caution">
    <text evidence="3">The sequence shown here is derived from an EMBL/GenBank/DDBJ whole genome shotgun (WGS) entry which is preliminary data.</text>
</comment>
<dbReference type="AlphaFoldDB" id="A0A916YH09"/>
<sequence length="138" mass="14708">MTDTTSHETLPGRGAEERKSVADPTTSGPIEVVAAETFGWIHPDVADRPRARRARQQNVTRFGLVAVTLAVIGVVVSWFGPWGAGFGLVGAVLGVVALARRAQPRGWCWTAIGAGIASAAFSAYWVLWALTQLEQLPV</sequence>
<feature type="transmembrane region" description="Helical" evidence="2">
    <location>
        <begin position="82"/>
        <end position="99"/>
    </location>
</feature>
<dbReference type="EMBL" id="BMHO01000002">
    <property type="protein sequence ID" value="GGD44840.1"/>
    <property type="molecule type" value="Genomic_DNA"/>
</dbReference>
<keyword evidence="2" id="KW-1133">Transmembrane helix</keyword>
<proteinExistence type="predicted"/>
<evidence type="ECO:0000313" key="3">
    <source>
        <dbReference type="EMBL" id="GGD44840.1"/>
    </source>
</evidence>
<evidence type="ECO:0000256" key="2">
    <source>
        <dbReference type="SAM" id="Phobius"/>
    </source>
</evidence>
<organism evidence="3 4">
    <name type="scientific">Microbacterium faecale</name>
    <dbReference type="NCBI Taxonomy" id="1804630"/>
    <lineage>
        <taxon>Bacteria</taxon>
        <taxon>Bacillati</taxon>
        <taxon>Actinomycetota</taxon>
        <taxon>Actinomycetes</taxon>
        <taxon>Micrococcales</taxon>
        <taxon>Microbacteriaceae</taxon>
        <taxon>Microbacterium</taxon>
    </lineage>
</organism>